<evidence type="ECO:0000256" key="1">
    <source>
        <dbReference type="ARBA" id="ARBA00022729"/>
    </source>
</evidence>
<protein>
    <recommendedName>
        <fullName evidence="2">Outer membrane protein beta-barrel domain-containing protein</fullName>
    </recommendedName>
</protein>
<dbReference type="Proteomes" id="UP000245999">
    <property type="component" value="Chromosome"/>
</dbReference>
<dbReference type="EMBL" id="CP029145">
    <property type="protein sequence ID" value="AWM34393.1"/>
    <property type="molecule type" value="Genomic_DNA"/>
</dbReference>
<dbReference type="SUPFAM" id="SSF56925">
    <property type="entry name" value="OMPA-like"/>
    <property type="match status" value="1"/>
</dbReference>
<sequence length="259" mass="28035">MLMVNLLYDHNNLTKSPTQCFFGNWSRHQGPYFRANRFLQPFPRSPPMKLLLLLGFGWATVARGQGVAPAEPRFYVGLQACYMHYPGLGFGTSGTHSLPKSIYPIAGTIGYRINANYSIEASFTGCFPAMQRDTAGGSSVEYRSSAYAVTFLVRRNLFPAHWGGPWGTSVTAGLAGISTTQDVRAYFQNGGSSTSFIGNGSAQLAIGVGMRYRLSPHWQLTADAQGVIYLFDSGFIFSSRTDGLGNVGGGATAGVRYSF</sequence>
<dbReference type="Pfam" id="PF13505">
    <property type="entry name" value="OMP_b-brl"/>
    <property type="match status" value="1"/>
</dbReference>
<accession>A0A2Z3GKN4</accession>
<dbReference type="InterPro" id="IPR011250">
    <property type="entry name" value="OMP/PagP_B-barrel"/>
</dbReference>
<organism evidence="3 4">
    <name type="scientific">Hymenobacter nivis</name>
    <dbReference type="NCBI Taxonomy" id="1850093"/>
    <lineage>
        <taxon>Bacteria</taxon>
        <taxon>Pseudomonadati</taxon>
        <taxon>Bacteroidota</taxon>
        <taxon>Cytophagia</taxon>
        <taxon>Cytophagales</taxon>
        <taxon>Hymenobacteraceae</taxon>
        <taxon>Hymenobacter</taxon>
    </lineage>
</organism>
<evidence type="ECO:0000259" key="2">
    <source>
        <dbReference type="Pfam" id="PF13505"/>
    </source>
</evidence>
<keyword evidence="1" id="KW-0732">Signal</keyword>
<dbReference type="Gene3D" id="2.40.160.20">
    <property type="match status" value="1"/>
</dbReference>
<dbReference type="RefSeq" id="WP_109657428.1">
    <property type="nucleotide sequence ID" value="NZ_CP029145.1"/>
</dbReference>
<evidence type="ECO:0000313" key="4">
    <source>
        <dbReference type="Proteomes" id="UP000245999"/>
    </source>
</evidence>
<dbReference type="AlphaFoldDB" id="A0A2Z3GKN4"/>
<dbReference type="InterPro" id="IPR027385">
    <property type="entry name" value="Beta-barrel_OMP"/>
</dbReference>
<evidence type="ECO:0000313" key="3">
    <source>
        <dbReference type="EMBL" id="AWM34393.1"/>
    </source>
</evidence>
<name>A0A2Z3GKN4_9BACT</name>
<reference evidence="4" key="1">
    <citation type="submission" date="2018-04" db="EMBL/GenBank/DDBJ databases">
        <title>Complete genome of Antarctic heterotrophic bacterium Hymenobacter nivis.</title>
        <authorList>
            <person name="Terashima M."/>
        </authorList>
    </citation>
    <scope>NUCLEOTIDE SEQUENCE [LARGE SCALE GENOMIC DNA]</scope>
    <source>
        <strain evidence="4">NBRC 111535</strain>
    </source>
</reference>
<feature type="domain" description="Outer membrane protein beta-barrel" evidence="2">
    <location>
        <begin position="52"/>
        <end position="259"/>
    </location>
</feature>
<keyword evidence="4" id="KW-1185">Reference proteome</keyword>
<proteinExistence type="predicted"/>
<gene>
    <name evidence="3" type="ORF">DDQ68_17330</name>
</gene>
<dbReference type="KEGG" id="hnv:DDQ68_17330"/>